<feature type="chain" id="PRO_5028873545" evidence="7">
    <location>
        <begin position="23"/>
        <end position="468"/>
    </location>
</feature>
<dbReference type="InterPro" id="IPR000917">
    <property type="entry name" value="Sulfatase_N"/>
</dbReference>
<dbReference type="PANTHER" id="PTHR45953:SF1">
    <property type="entry name" value="IDURONATE 2-SULFATASE"/>
    <property type="match status" value="1"/>
</dbReference>
<dbReference type="EMBL" id="CAAHFH010000001">
    <property type="protein sequence ID" value="VGO20502.1"/>
    <property type="molecule type" value="Genomic_DNA"/>
</dbReference>
<protein>
    <submittedName>
        <fullName evidence="9">Choline-sulfatase</fullName>
    </submittedName>
</protein>
<dbReference type="Pfam" id="PF00884">
    <property type="entry name" value="Sulfatase"/>
    <property type="match status" value="1"/>
</dbReference>
<evidence type="ECO:0000256" key="7">
    <source>
        <dbReference type="SAM" id="SignalP"/>
    </source>
</evidence>
<dbReference type="Proteomes" id="UP000346198">
    <property type="component" value="Unassembled WGS sequence"/>
</dbReference>
<dbReference type="InterPro" id="IPR035874">
    <property type="entry name" value="IDS"/>
</dbReference>
<evidence type="ECO:0000259" key="8">
    <source>
        <dbReference type="Pfam" id="PF00884"/>
    </source>
</evidence>
<evidence type="ECO:0000256" key="6">
    <source>
        <dbReference type="ARBA" id="ARBA00022837"/>
    </source>
</evidence>
<dbReference type="GO" id="GO:0046872">
    <property type="term" value="F:metal ion binding"/>
    <property type="evidence" value="ECO:0007669"/>
    <property type="project" value="UniProtKB-KW"/>
</dbReference>
<evidence type="ECO:0000256" key="5">
    <source>
        <dbReference type="ARBA" id="ARBA00022801"/>
    </source>
</evidence>
<dbReference type="GO" id="GO:0004423">
    <property type="term" value="F:iduronate-2-sulfatase activity"/>
    <property type="evidence" value="ECO:0007669"/>
    <property type="project" value="InterPro"/>
</dbReference>
<dbReference type="PANTHER" id="PTHR45953">
    <property type="entry name" value="IDURONATE 2-SULFATASE"/>
    <property type="match status" value="1"/>
</dbReference>
<sequence>MKRRIWISIFSMALLASPAFSAKEPMNVLMIAIDDLNDWVGFLGGHPQTLTPNMDRLAAQGMVFENASCSSVACNPSRSALMSGIPPYISGMYSNGQEMRESPVLKEAIMLPRYFSNHGYTSMVRGKIFHHADMDPQSWDIMSNQRTDKLKIPKGQLTDMTPYQDINIDNGLSFVQKPRIAWKSTQQPKELTQDYQNAMWASKWLTDEAEQKTPKPFFLACGIFRPHLPWTVPAEYYARFDLDSIKLPPINEDDYSDIGKGGAMDEYKEAKEKGLREEIVWAYLANIAYADDCVGVILDALEKSLYKDNTIVVLWSDHGWHVGEKLRYKKSTLWEETARMPFIVKVPGMEPGRSKRPVNLIDLYPTLIDLAGLPEKKELVGRSFVPVLKNPDIEWKYPAITSSAGGHSLRTERWRYISKKRGTEELYDHDKDPNEWTNLASNPEHAGIIKELRKFLPADKKPTAKAGH</sequence>
<evidence type="ECO:0000313" key="10">
    <source>
        <dbReference type="Proteomes" id="UP000346198"/>
    </source>
</evidence>
<feature type="signal peptide" evidence="7">
    <location>
        <begin position="1"/>
        <end position="22"/>
    </location>
</feature>
<organism evidence="9 10">
    <name type="scientific">Pontiella sulfatireligans</name>
    <dbReference type="NCBI Taxonomy" id="2750658"/>
    <lineage>
        <taxon>Bacteria</taxon>
        <taxon>Pseudomonadati</taxon>
        <taxon>Kiritimatiellota</taxon>
        <taxon>Kiritimatiellia</taxon>
        <taxon>Kiritimatiellales</taxon>
        <taxon>Pontiellaceae</taxon>
        <taxon>Pontiella</taxon>
    </lineage>
</organism>
<comment type="cofactor">
    <cofactor evidence="1">
        <name>Ca(2+)</name>
        <dbReference type="ChEBI" id="CHEBI:29108"/>
    </cofactor>
</comment>
<proteinExistence type="inferred from homology"/>
<gene>
    <name evidence="9" type="primary">betC_40</name>
    <name evidence="9" type="ORF">SCARR_02565</name>
</gene>
<dbReference type="RefSeq" id="WP_136061908.1">
    <property type="nucleotide sequence ID" value="NZ_CAAHFH010000001.1"/>
</dbReference>
<keyword evidence="4 7" id="KW-0732">Signal</keyword>
<keyword evidence="10" id="KW-1185">Reference proteome</keyword>
<accession>A0A6C2UJU3</accession>
<comment type="similarity">
    <text evidence="2">Belongs to the sulfatase family.</text>
</comment>
<evidence type="ECO:0000313" key="9">
    <source>
        <dbReference type="EMBL" id="VGO20502.1"/>
    </source>
</evidence>
<keyword evidence="5" id="KW-0378">Hydrolase</keyword>
<keyword evidence="3" id="KW-0479">Metal-binding</keyword>
<evidence type="ECO:0000256" key="3">
    <source>
        <dbReference type="ARBA" id="ARBA00022723"/>
    </source>
</evidence>
<keyword evidence="6" id="KW-0106">Calcium</keyword>
<dbReference type="Gene3D" id="3.40.720.10">
    <property type="entry name" value="Alkaline Phosphatase, subunit A"/>
    <property type="match status" value="1"/>
</dbReference>
<dbReference type="AlphaFoldDB" id="A0A6C2UJU3"/>
<evidence type="ECO:0000256" key="4">
    <source>
        <dbReference type="ARBA" id="ARBA00022729"/>
    </source>
</evidence>
<dbReference type="GO" id="GO:0005737">
    <property type="term" value="C:cytoplasm"/>
    <property type="evidence" value="ECO:0007669"/>
    <property type="project" value="TreeGrafter"/>
</dbReference>
<dbReference type="SUPFAM" id="SSF53649">
    <property type="entry name" value="Alkaline phosphatase-like"/>
    <property type="match status" value="1"/>
</dbReference>
<reference evidence="9 10" key="1">
    <citation type="submission" date="2019-04" db="EMBL/GenBank/DDBJ databases">
        <authorList>
            <person name="Van Vliet M D."/>
        </authorList>
    </citation>
    <scope>NUCLEOTIDE SEQUENCE [LARGE SCALE GENOMIC DNA]</scope>
    <source>
        <strain evidence="9 10">F21</strain>
    </source>
</reference>
<dbReference type="CDD" id="cd16030">
    <property type="entry name" value="iduronate-2-sulfatase"/>
    <property type="match status" value="1"/>
</dbReference>
<evidence type="ECO:0000256" key="1">
    <source>
        <dbReference type="ARBA" id="ARBA00001913"/>
    </source>
</evidence>
<feature type="domain" description="Sulfatase N-terminal" evidence="8">
    <location>
        <begin position="27"/>
        <end position="372"/>
    </location>
</feature>
<dbReference type="InterPro" id="IPR017850">
    <property type="entry name" value="Alkaline_phosphatase_core_sf"/>
</dbReference>
<evidence type="ECO:0000256" key="2">
    <source>
        <dbReference type="ARBA" id="ARBA00008779"/>
    </source>
</evidence>
<name>A0A6C2UJU3_9BACT</name>